<proteinExistence type="predicted"/>
<dbReference type="GO" id="GO:0000155">
    <property type="term" value="F:phosphorelay sensor kinase activity"/>
    <property type="evidence" value="ECO:0007669"/>
    <property type="project" value="InterPro"/>
</dbReference>
<keyword evidence="10 14" id="KW-0067">ATP-binding</keyword>
<keyword evidence="3 14" id="KW-1003">Cell membrane</keyword>
<keyword evidence="7 14" id="KW-0812">Transmembrane</keyword>
<protein>
    <recommendedName>
        <fullName evidence="14">Sensor protein</fullName>
        <ecNumber evidence="14">2.7.13.3</ecNumber>
    </recommendedName>
</protein>
<dbReference type="Gene3D" id="1.10.287.130">
    <property type="match status" value="1"/>
</dbReference>
<dbReference type="PANTHER" id="PTHR45436">
    <property type="entry name" value="SENSOR HISTIDINE KINASE YKOH"/>
    <property type="match status" value="1"/>
</dbReference>
<dbReference type="EC" id="2.7.13.3" evidence="14"/>
<keyword evidence="11 14" id="KW-1133">Transmembrane helix</keyword>
<comment type="catalytic activity">
    <reaction evidence="1 14">
        <text>ATP + protein L-histidine = ADP + protein N-phospho-L-histidine.</text>
        <dbReference type="EC" id="2.7.13.3"/>
    </reaction>
</comment>
<evidence type="ECO:0000313" key="17">
    <source>
        <dbReference type="EMBL" id="QEY65667.1"/>
    </source>
</evidence>
<evidence type="ECO:0000259" key="15">
    <source>
        <dbReference type="PROSITE" id="PS50109"/>
    </source>
</evidence>
<dbReference type="EMBL" id="CP043311">
    <property type="protein sequence ID" value="QEY65667.1"/>
    <property type="molecule type" value="Genomic_DNA"/>
</dbReference>
<evidence type="ECO:0000256" key="4">
    <source>
        <dbReference type="ARBA" id="ARBA00022519"/>
    </source>
</evidence>
<keyword evidence="6 14" id="KW-0808">Transferase</keyword>
<dbReference type="CDD" id="cd00075">
    <property type="entry name" value="HATPase"/>
    <property type="match status" value="1"/>
</dbReference>
<dbReference type="Pfam" id="PF00512">
    <property type="entry name" value="HisKA"/>
    <property type="match status" value="1"/>
</dbReference>
<dbReference type="Pfam" id="PF00672">
    <property type="entry name" value="HAMP"/>
    <property type="match status" value="1"/>
</dbReference>
<evidence type="ECO:0000256" key="13">
    <source>
        <dbReference type="ARBA" id="ARBA00023136"/>
    </source>
</evidence>
<sequence length="465" mass="51007">MKPASLSARLGLWVSLMGAALVVLLSALAYLVLAHELENLARRELEAKLAQIEHSLALDLSTRAENLRPHILGDQVKGHDDLQLTIFTSEVGGPALLSLGRHVLERRLAGIPAGTDTRFQATVDEDGDRALSAYREMILPDGDRVRVFLSLDRRSDLALLAAYVKSTLVALPFVLLLIGLGAHFVVQRGLAPLAQFRRVAAKVSAQDLTHRIPVDQLPRELHDLAQGINVMLHRLDGGVQQLAQFSDDLAHELRSPISNLMGKAQVTLSRERQPDEYKAVLESCIEELERVSRIVADMLFLAQVSHPAALVRFERISLQAEARRVLDLFALAAEEKLIALEISGEGAPLGDRLMIQRAISNLLSNAIRHSPPRSLVRLRIESLVDNFALAVENPGAGIPARHLPHLFERFYRVDASRARADGGTGLGLAIVRSIMSLHGGRVEASSEPEGLTRFRLLFPKARTAP</sequence>
<evidence type="ECO:0000256" key="6">
    <source>
        <dbReference type="ARBA" id="ARBA00022679"/>
    </source>
</evidence>
<dbReference type="SMART" id="SM00388">
    <property type="entry name" value="HisKA"/>
    <property type="match status" value="1"/>
</dbReference>
<evidence type="ECO:0000256" key="3">
    <source>
        <dbReference type="ARBA" id="ARBA00022475"/>
    </source>
</evidence>
<dbReference type="PRINTS" id="PR00344">
    <property type="entry name" value="BCTRLSENSOR"/>
</dbReference>
<feature type="domain" description="Histidine kinase" evidence="15">
    <location>
        <begin position="248"/>
        <end position="462"/>
    </location>
</feature>
<feature type="transmembrane region" description="Helical" evidence="14">
    <location>
        <begin position="157"/>
        <end position="186"/>
    </location>
</feature>
<evidence type="ECO:0000256" key="2">
    <source>
        <dbReference type="ARBA" id="ARBA00004533"/>
    </source>
</evidence>
<evidence type="ECO:0000256" key="10">
    <source>
        <dbReference type="ARBA" id="ARBA00022840"/>
    </source>
</evidence>
<comment type="subcellular location">
    <subcellularLocation>
        <location evidence="2 14">Cell inner membrane</location>
    </subcellularLocation>
</comment>
<dbReference type="AlphaFoldDB" id="A0A5J6QTB7"/>
<keyword evidence="9 14" id="KW-0418">Kinase</keyword>
<dbReference type="PROSITE" id="PS50885">
    <property type="entry name" value="HAMP"/>
    <property type="match status" value="1"/>
</dbReference>
<keyword evidence="18" id="KW-1185">Reference proteome</keyword>
<evidence type="ECO:0000256" key="5">
    <source>
        <dbReference type="ARBA" id="ARBA00022553"/>
    </source>
</evidence>
<dbReference type="GO" id="GO:0005886">
    <property type="term" value="C:plasma membrane"/>
    <property type="evidence" value="ECO:0007669"/>
    <property type="project" value="UniProtKB-SubCell"/>
</dbReference>
<reference evidence="17 18" key="1">
    <citation type="submission" date="2019-08" db="EMBL/GenBank/DDBJ databases">
        <title>Whole-genome Sequencing of e-waste polymer degrading bacterium Pseudomonas sp. strain PE08.</title>
        <authorList>
            <person name="Kirdat K."/>
            <person name="Debbarma P."/>
            <person name="Narawade N."/>
            <person name="Suyal D."/>
            <person name="Thorat V."/>
            <person name="Shouche Y."/>
            <person name="Goel R."/>
            <person name="Yadav A."/>
        </authorList>
    </citation>
    <scope>NUCLEOTIDE SEQUENCE [LARGE SCALE GENOMIC DNA]</scope>
    <source>
        <strain evidence="17 18">PE08</strain>
    </source>
</reference>
<keyword evidence="5" id="KW-0597">Phosphoprotein</keyword>
<dbReference type="InterPro" id="IPR003661">
    <property type="entry name" value="HisK_dim/P_dom"/>
</dbReference>
<keyword evidence="8 14" id="KW-0547">Nucleotide-binding</keyword>
<evidence type="ECO:0000256" key="1">
    <source>
        <dbReference type="ARBA" id="ARBA00000085"/>
    </source>
</evidence>
<dbReference type="PANTHER" id="PTHR45436:SF9">
    <property type="entry name" value="SENSOR PROTEIN"/>
    <property type="match status" value="1"/>
</dbReference>
<dbReference type="CDD" id="cd06225">
    <property type="entry name" value="HAMP"/>
    <property type="match status" value="1"/>
</dbReference>
<dbReference type="GO" id="GO:0005524">
    <property type="term" value="F:ATP binding"/>
    <property type="evidence" value="ECO:0007669"/>
    <property type="project" value="UniProtKB-KW"/>
</dbReference>
<dbReference type="InterPro" id="IPR006290">
    <property type="entry name" value="CztS_silS_copS"/>
</dbReference>
<evidence type="ECO:0000313" key="18">
    <source>
        <dbReference type="Proteomes" id="UP000327179"/>
    </source>
</evidence>
<dbReference type="InterPro" id="IPR036097">
    <property type="entry name" value="HisK_dim/P_sf"/>
</dbReference>
<keyword evidence="12 14" id="KW-0902">Two-component regulatory system</keyword>
<evidence type="ECO:0000256" key="7">
    <source>
        <dbReference type="ARBA" id="ARBA00022692"/>
    </source>
</evidence>
<dbReference type="SMART" id="SM00304">
    <property type="entry name" value="HAMP"/>
    <property type="match status" value="1"/>
</dbReference>
<dbReference type="RefSeq" id="WP_151138579.1">
    <property type="nucleotide sequence ID" value="NZ_CP043311.1"/>
</dbReference>
<keyword evidence="4 14" id="KW-0997">Cell inner membrane</keyword>
<dbReference type="SUPFAM" id="SSF47384">
    <property type="entry name" value="Homodimeric domain of signal transducing histidine kinase"/>
    <property type="match status" value="1"/>
</dbReference>
<dbReference type="InterPro" id="IPR005467">
    <property type="entry name" value="His_kinase_dom"/>
</dbReference>
<evidence type="ECO:0000259" key="16">
    <source>
        <dbReference type="PROSITE" id="PS50885"/>
    </source>
</evidence>
<dbReference type="FunFam" id="3.30.565.10:FF:000006">
    <property type="entry name" value="Sensor histidine kinase WalK"/>
    <property type="match status" value="1"/>
</dbReference>
<evidence type="ECO:0000256" key="12">
    <source>
        <dbReference type="ARBA" id="ARBA00023012"/>
    </source>
</evidence>
<dbReference type="InterPro" id="IPR004358">
    <property type="entry name" value="Sig_transdc_His_kin-like_C"/>
</dbReference>
<comment type="function">
    <text evidence="14">Member of a two-component regulatory system.</text>
</comment>
<dbReference type="SUPFAM" id="SSF55874">
    <property type="entry name" value="ATPase domain of HSP90 chaperone/DNA topoisomerase II/histidine kinase"/>
    <property type="match status" value="1"/>
</dbReference>
<evidence type="ECO:0000256" key="11">
    <source>
        <dbReference type="ARBA" id="ARBA00022989"/>
    </source>
</evidence>
<dbReference type="Proteomes" id="UP000327179">
    <property type="component" value="Chromosome"/>
</dbReference>
<dbReference type="CDD" id="cd00082">
    <property type="entry name" value="HisKA"/>
    <property type="match status" value="1"/>
</dbReference>
<dbReference type="NCBIfam" id="TIGR01386">
    <property type="entry name" value="cztS_silS_copS"/>
    <property type="match status" value="1"/>
</dbReference>
<name>A0A5J6QTB7_9GAMM</name>
<dbReference type="PROSITE" id="PS50109">
    <property type="entry name" value="HIS_KIN"/>
    <property type="match status" value="1"/>
</dbReference>
<dbReference type="InterPro" id="IPR003594">
    <property type="entry name" value="HATPase_dom"/>
</dbReference>
<evidence type="ECO:0000256" key="14">
    <source>
        <dbReference type="RuleBase" id="RU364088"/>
    </source>
</evidence>
<dbReference type="SUPFAM" id="SSF158472">
    <property type="entry name" value="HAMP domain-like"/>
    <property type="match status" value="1"/>
</dbReference>
<dbReference type="Gene3D" id="3.30.565.10">
    <property type="entry name" value="Histidine kinase-like ATPase, C-terminal domain"/>
    <property type="match status" value="1"/>
</dbReference>
<dbReference type="InterPro" id="IPR050428">
    <property type="entry name" value="TCS_sensor_his_kinase"/>
</dbReference>
<feature type="transmembrane region" description="Helical" evidence="14">
    <location>
        <begin position="12"/>
        <end position="33"/>
    </location>
</feature>
<accession>A0A5J6QTB7</accession>
<dbReference type="InterPro" id="IPR036890">
    <property type="entry name" value="HATPase_C_sf"/>
</dbReference>
<feature type="domain" description="HAMP" evidence="16">
    <location>
        <begin position="187"/>
        <end position="240"/>
    </location>
</feature>
<evidence type="ECO:0000256" key="8">
    <source>
        <dbReference type="ARBA" id="ARBA00022741"/>
    </source>
</evidence>
<dbReference type="InterPro" id="IPR003660">
    <property type="entry name" value="HAMP_dom"/>
</dbReference>
<dbReference type="Gene3D" id="6.10.340.10">
    <property type="match status" value="1"/>
</dbReference>
<keyword evidence="13 14" id="KW-0472">Membrane</keyword>
<dbReference type="KEGG" id="plal:FXN65_27705"/>
<dbReference type="Pfam" id="PF02518">
    <property type="entry name" value="HATPase_c"/>
    <property type="match status" value="1"/>
</dbReference>
<organism evidence="17 18">
    <name type="scientific">Metapseudomonas lalkuanensis</name>
    <dbReference type="NCBI Taxonomy" id="2604832"/>
    <lineage>
        <taxon>Bacteria</taxon>
        <taxon>Pseudomonadati</taxon>
        <taxon>Pseudomonadota</taxon>
        <taxon>Gammaproteobacteria</taxon>
        <taxon>Pseudomonadales</taxon>
        <taxon>Pseudomonadaceae</taxon>
        <taxon>Metapseudomonas</taxon>
    </lineage>
</organism>
<evidence type="ECO:0000256" key="9">
    <source>
        <dbReference type="ARBA" id="ARBA00022777"/>
    </source>
</evidence>
<dbReference type="SMART" id="SM00387">
    <property type="entry name" value="HATPase_c"/>
    <property type="match status" value="1"/>
</dbReference>
<gene>
    <name evidence="17" type="ORF">FXN65_27705</name>
</gene>